<feature type="transmembrane region" description="Helical" evidence="1">
    <location>
        <begin position="7"/>
        <end position="27"/>
    </location>
</feature>
<keyword evidence="3" id="KW-1185">Reference proteome</keyword>
<gene>
    <name evidence="2" type="ORF">KHA99_18990</name>
</gene>
<dbReference type="RefSeq" id="WP_213119069.1">
    <property type="nucleotide sequence ID" value="NZ_JAGYPF010000004.1"/>
</dbReference>
<feature type="transmembrane region" description="Helical" evidence="1">
    <location>
        <begin position="33"/>
        <end position="57"/>
    </location>
</feature>
<evidence type="ECO:0000313" key="3">
    <source>
        <dbReference type="Proteomes" id="UP000679749"/>
    </source>
</evidence>
<evidence type="ECO:0000313" key="2">
    <source>
        <dbReference type="EMBL" id="MBS4214537.1"/>
    </source>
</evidence>
<accession>A0A942U7U4</accession>
<dbReference type="Proteomes" id="UP000679749">
    <property type="component" value="Unassembled WGS sequence"/>
</dbReference>
<protein>
    <submittedName>
        <fullName evidence="2">Uncharacterized protein</fullName>
    </submittedName>
</protein>
<dbReference type="AlphaFoldDB" id="A0A942U7U4"/>
<keyword evidence="1" id="KW-1133">Transmembrane helix</keyword>
<keyword evidence="1" id="KW-0812">Transmembrane</keyword>
<keyword evidence="1" id="KW-0472">Membrane</keyword>
<reference evidence="2" key="1">
    <citation type="submission" date="2021-05" db="EMBL/GenBank/DDBJ databases">
        <title>Novel Bacillus species.</title>
        <authorList>
            <person name="Liu G."/>
        </authorList>
    </citation>
    <scope>NUCLEOTIDE SEQUENCE</scope>
    <source>
        <strain evidence="2">FJAT-49825</strain>
    </source>
</reference>
<sequence>MNKNNNVLIVMFLLLILLIVLIINVIIHVKIYVVYSSGVGPIFLIGLIIFLIALFYFKG</sequence>
<comment type="caution">
    <text evidence="2">The sequence shown here is derived from an EMBL/GenBank/DDBJ whole genome shotgun (WGS) entry which is preliminary data.</text>
</comment>
<name>A0A942U7U4_9BACI</name>
<dbReference type="EMBL" id="JAGYPF010000004">
    <property type="protein sequence ID" value="MBS4214537.1"/>
    <property type="molecule type" value="Genomic_DNA"/>
</dbReference>
<proteinExistence type="predicted"/>
<evidence type="ECO:0000256" key="1">
    <source>
        <dbReference type="SAM" id="Phobius"/>
    </source>
</evidence>
<organism evidence="2 3">
    <name type="scientific">Neobacillus rhizophilus</name>
    <dbReference type="NCBI Taxonomy" id="2833579"/>
    <lineage>
        <taxon>Bacteria</taxon>
        <taxon>Bacillati</taxon>
        <taxon>Bacillota</taxon>
        <taxon>Bacilli</taxon>
        <taxon>Bacillales</taxon>
        <taxon>Bacillaceae</taxon>
        <taxon>Neobacillus</taxon>
    </lineage>
</organism>